<geneLocation type="mitochondrion" evidence="2"/>
<keyword evidence="1" id="KW-0472">Membrane</keyword>
<proteinExistence type="predicted"/>
<keyword evidence="2" id="KW-0496">Mitochondrion</keyword>
<sequence length="155" mass="17054">MSFLFWFCSSVIFCLPLFKNPISMAALVVAVSLLIVSMMSLFSSFWFSYVLFLVYVGGLLVMFIYICLVSSNYPFKFGISSLVFILLGSYGVSLSSESPCVPKFLGPSTWVSGESLLENSNISIFLFLAILLLIMLLVVVRVSGAGCFVVSNEKN</sequence>
<feature type="transmembrane region" description="Helical" evidence="1">
    <location>
        <begin position="46"/>
        <end position="68"/>
    </location>
</feature>
<dbReference type="AlphaFoldDB" id="A0A8K1I6I3"/>
<dbReference type="EMBL" id="MW559976">
    <property type="protein sequence ID" value="UBU97369.1"/>
    <property type="molecule type" value="Genomic_DNA"/>
</dbReference>
<accession>A0A8K1I6I3</accession>
<reference evidence="2" key="1">
    <citation type="submission" date="2021-02" db="EMBL/GenBank/DDBJ databases">
        <title>The full-length mitochondrial genome of a sea slug, Asteronotus hepaticus (Abraham, 1877) (Nudibranchia, Discodorididae).</title>
        <authorList>
            <person name="Jung Y.-H."/>
            <person name="Kim H."/>
            <person name="Kim K.-Y."/>
            <person name="Yoon B.B."/>
            <person name="Yoon M."/>
        </authorList>
    </citation>
    <scope>NUCLEOTIDE SEQUENCE</scope>
</reference>
<name>A0A8K1I6I3_9GAST</name>
<protein>
    <submittedName>
        <fullName evidence="2">NADH dehydrogenase subunit 6</fullName>
    </submittedName>
</protein>
<keyword evidence="1" id="KW-0812">Transmembrane</keyword>
<organism evidence="2">
    <name type="scientific">Asteronotus hepaticus</name>
    <dbReference type="NCBI Taxonomy" id="2676872"/>
    <lineage>
        <taxon>Eukaryota</taxon>
        <taxon>Metazoa</taxon>
        <taxon>Spiralia</taxon>
        <taxon>Lophotrochozoa</taxon>
        <taxon>Mollusca</taxon>
        <taxon>Gastropoda</taxon>
        <taxon>Heterobranchia</taxon>
        <taxon>Euthyneura</taxon>
        <taxon>Nudipleura</taxon>
        <taxon>Nudibranchia</taxon>
        <taxon>Doridina</taxon>
        <taxon>Eudoridoidea</taxon>
        <taxon>Asteronotidae</taxon>
        <taxon>Asteronotus</taxon>
    </lineage>
</organism>
<feature type="transmembrane region" description="Helical" evidence="1">
    <location>
        <begin position="75"/>
        <end position="93"/>
    </location>
</feature>
<gene>
    <name evidence="2" type="primary">nad6</name>
</gene>
<evidence type="ECO:0000256" key="1">
    <source>
        <dbReference type="SAM" id="Phobius"/>
    </source>
</evidence>
<feature type="transmembrane region" description="Helical" evidence="1">
    <location>
        <begin position="124"/>
        <end position="150"/>
    </location>
</feature>
<keyword evidence="1" id="KW-1133">Transmembrane helix</keyword>
<evidence type="ECO:0000313" key="2">
    <source>
        <dbReference type="EMBL" id="UBU97369.1"/>
    </source>
</evidence>